<dbReference type="Pfam" id="PF11611">
    <property type="entry name" value="DUF4352"/>
    <property type="match status" value="1"/>
</dbReference>
<accession>A0A838CVP8</accession>
<dbReference type="Proteomes" id="UP000571017">
    <property type="component" value="Unassembled WGS sequence"/>
</dbReference>
<feature type="compositionally biased region" description="Acidic residues" evidence="2">
    <location>
        <begin position="51"/>
        <end position="69"/>
    </location>
</feature>
<proteinExistence type="predicted"/>
<dbReference type="InterPro" id="IPR029050">
    <property type="entry name" value="Immunoprotect_excell_Ig-like"/>
</dbReference>
<evidence type="ECO:0000313" key="5">
    <source>
        <dbReference type="Proteomes" id="UP000571017"/>
    </source>
</evidence>
<feature type="region of interest" description="Disordered" evidence="2">
    <location>
        <begin position="28"/>
        <end position="79"/>
    </location>
</feature>
<feature type="domain" description="DUF4352" evidence="3">
    <location>
        <begin position="77"/>
        <end position="205"/>
    </location>
</feature>
<dbReference type="Gene3D" id="2.60.40.1240">
    <property type="match status" value="1"/>
</dbReference>
<evidence type="ECO:0000259" key="3">
    <source>
        <dbReference type="Pfam" id="PF11611"/>
    </source>
</evidence>
<protein>
    <submittedName>
        <fullName evidence="4">DUF4352 domain-containing protein</fullName>
    </submittedName>
</protein>
<dbReference type="AlphaFoldDB" id="A0A838CVP8"/>
<reference evidence="4 5" key="1">
    <citation type="journal article" date="2004" name="Extremophiles">
        <title>Halobacillus locisalis sp. nov., a halophilic bacterium isolated from a marine solar saltern of the Yellow Sea in Korea.</title>
        <authorList>
            <person name="Yoon J.H."/>
            <person name="Kang K.H."/>
            <person name="Oh T.K."/>
            <person name="Park Y.H."/>
        </authorList>
    </citation>
    <scope>NUCLEOTIDE SEQUENCE [LARGE SCALE GENOMIC DNA]</scope>
    <source>
        <strain evidence="4 5">KCTC 3788</strain>
    </source>
</reference>
<comment type="caution">
    <text evidence="4">The sequence shown here is derived from an EMBL/GenBank/DDBJ whole genome shotgun (WGS) entry which is preliminary data.</text>
</comment>
<evidence type="ECO:0000256" key="2">
    <source>
        <dbReference type="SAM" id="MobiDB-lite"/>
    </source>
</evidence>
<evidence type="ECO:0000313" key="4">
    <source>
        <dbReference type="EMBL" id="MBA2176127.1"/>
    </source>
</evidence>
<evidence type="ECO:0000256" key="1">
    <source>
        <dbReference type="ARBA" id="ARBA00022729"/>
    </source>
</evidence>
<name>A0A838CVP8_9BACI</name>
<dbReference type="EMBL" id="JACEFG010000003">
    <property type="protein sequence ID" value="MBA2176127.1"/>
    <property type="molecule type" value="Genomic_DNA"/>
</dbReference>
<keyword evidence="1" id="KW-0732">Signal</keyword>
<dbReference type="InterPro" id="IPR029051">
    <property type="entry name" value="DUF4352"/>
</dbReference>
<dbReference type="RefSeq" id="WP_181473163.1">
    <property type="nucleotide sequence ID" value="NZ_JACEFG010000003.1"/>
</dbReference>
<organism evidence="4 5">
    <name type="scientific">Halobacillus locisalis</name>
    <dbReference type="NCBI Taxonomy" id="220753"/>
    <lineage>
        <taxon>Bacteria</taxon>
        <taxon>Bacillati</taxon>
        <taxon>Bacillota</taxon>
        <taxon>Bacilli</taxon>
        <taxon>Bacillales</taxon>
        <taxon>Bacillaceae</taxon>
        <taxon>Halobacillus</taxon>
    </lineage>
</organism>
<gene>
    <name evidence="4" type="ORF">H0266_14615</name>
</gene>
<sequence>MKKLLKGLLIAFGVFMALIIVVALVAGDEETTEPAPTEPASDEQKSKETVEEPEEAEPEVVEEPEEPKEEEASKSVGIGETATIEEIGFTVLKANSTQTIDSDNQFIDPVSTDNQFIVLDVVINNGQSEPIMTDSNFFSLIAADGTEYSPKNDGELIMVMPSEKMLFLEEINPGLKKEGMIVFEVGTDIDMSELTLKANAGFWGTKSVNIDLK</sequence>
<keyword evidence="5" id="KW-1185">Reference proteome</keyword>